<gene>
    <name evidence="2" type="ORF">EW640_13210</name>
</gene>
<dbReference type="RefSeq" id="WP_165884498.1">
    <property type="nucleotide sequence ID" value="NZ_CP035810.1"/>
</dbReference>
<evidence type="ECO:0000313" key="2">
    <source>
        <dbReference type="EMBL" id="QIN30114.1"/>
    </source>
</evidence>
<dbReference type="InterPro" id="IPR035923">
    <property type="entry name" value="TT1751-like_sf"/>
</dbReference>
<dbReference type="CDD" id="cd14797">
    <property type="entry name" value="DUF302"/>
    <property type="match status" value="1"/>
</dbReference>
<dbReference type="Proteomes" id="UP000501518">
    <property type="component" value="Chromosome"/>
</dbReference>
<reference evidence="2 3" key="1">
    <citation type="submission" date="2019-02" db="EMBL/GenBank/DDBJ databases">
        <title>Complete Genome Sequence and Methylome Analysis of Brevibacterium luteolum NEB1784.</title>
        <authorList>
            <person name="Fomenkov A."/>
            <person name="Roberts R.J."/>
        </authorList>
    </citation>
    <scope>NUCLEOTIDE SEQUENCE [LARGE SCALE GENOMIC DNA]</scope>
    <source>
        <strain evidence="2 3">NEB1784</strain>
    </source>
</reference>
<organism evidence="2 3">
    <name type="scientific">Brevibacterium luteolum</name>
    <dbReference type="NCBI Taxonomy" id="199591"/>
    <lineage>
        <taxon>Bacteria</taxon>
        <taxon>Bacillati</taxon>
        <taxon>Actinomycetota</taxon>
        <taxon>Actinomycetes</taxon>
        <taxon>Micrococcales</taxon>
        <taxon>Brevibacteriaceae</taxon>
        <taxon>Brevibacterium</taxon>
    </lineage>
</organism>
<evidence type="ECO:0000259" key="1">
    <source>
        <dbReference type="Pfam" id="PF03625"/>
    </source>
</evidence>
<sequence>MTTTATAPDGIETIDLNQPVPDAVAAFEQAAEDQGLTVFATIDHAAGAQEAGMELRPTTLVLVGNAAGGTPLMLDHQLMGLVLPLRVLFWEDEEGRSHASYESMDSFAARFDLGEDSAQPRESIAAMLPKLIDAAKG</sequence>
<dbReference type="InterPro" id="IPR005180">
    <property type="entry name" value="DUF302"/>
</dbReference>
<proteinExistence type="predicted"/>
<dbReference type="PANTHER" id="PTHR38342">
    <property type="entry name" value="SLR5037 PROTEIN"/>
    <property type="match status" value="1"/>
</dbReference>
<dbReference type="Pfam" id="PF03625">
    <property type="entry name" value="DUF302"/>
    <property type="match status" value="1"/>
</dbReference>
<accession>A0A6G8KZ71</accession>
<dbReference type="EMBL" id="CP035810">
    <property type="protein sequence ID" value="QIN30114.1"/>
    <property type="molecule type" value="Genomic_DNA"/>
</dbReference>
<name>A0A6G8KZ71_9MICO</name>
<dbReference type="SUPFAM" id="SSF103247">
    <property type="entry name" value="TT1751-like"/>
    <property type="match status" value="1"/>
</dbReference>
<dbReference type="KEGG" id="blut:EW640_13210"/>
<dbReference type="PANTHER" id="PTHR38342:SF2">
    <property type="entry name" value="INNER MEMBRANE OR EXPORTED"/>
    <property type="match status" value="1"/>
</dbReference>
<protein>
    <submittedName>
        <fullName evidence="2">DUF302 domain-containing protein</fullName>
    </submittedName>
</protein>
<feature type="domain" description="DUF302" evidence="1">
    <location>
        <begin position="42"/>
        <end position="102"/>
    </location>
</feature>
<dbReference type="AlphaFoldDB" id="A0A6G8KZ71"/>
<dbReference type="Gene3D" id="3.30.310.70">
    <property type="entry name" value="TT1751-like domain"/>
    <property type="match status" value="1"/>
</dbReference>
<evidence type="ECO:0000313" key="3">
    <source>
        <dbReference type="Proteomes" id="UP000501518"/>
    </source>
</evidence>